<organism evidence="3 4">
    <name type="scientific">Peanut witches'-broom phytoplasma NTU2011</name>
    <dbReference type="NCBI Taxonomy" id="1163385"/>
    <lineage>
        <taxon>Bacteria</taxon>
        <taxon>Bacillati</taxon>
        <taxon>Mycoplasmatota</taxon>
        <taxon>Mollicutes</taxon>
        <taxon>Acholeplasmatales</taxon>
        <taxon>Acholeplasmataceae</taxon>
        <taxon>Candidatus Phytoplasma</taxon>
        <taxon>16SrII (Peanut WB group)</taxon>
    </lineage>
</organism>
<dbReference type="Proteomes" id="UP000014082">
    <property type="component" value="Unassembled WGS sequence"/>
</dbReference>
<protein>
    <submittedName>
        <fullName evidence="3">Effector, AYWB SAP19-like protein</fullName>
    </submittedName>
</protein>
<keyword evidence="2" id="KW-0472">Membrane</keyword>
<reference evidence="3 4" key="1">
    <citation type="journal article" date="2013" name="PLoS ONE">
        <title>Comparative analysis of the peanut witches'-broom phytoplasma genome reveals horizontal transfer of potential mobile units and effectors.</title>
        <authorList>
            <person name="Chung W.C."/>
            <person name="Chen L.L."/>
            <person name="Lo W.S."/>
            <person name="Lin C.P."/>
            <person name="Kuo C.H."/>
        </authorList>
    </citation>
    <scope>NUCLEOTIDE SEQUENCE [LARGE SCALE GENOMIC DNA]</scope>
    <source>
        <strain evidence="3 4">NTU2011</strain>
    </source>
</reference>
<name>A0ABP2THY3_PEWBP</name>
<feature type="transmembrane region" description="Helical" evidence="2">
    <location>
        <begin position="9"/>
        <end position="27"/>
    </location>
</feature>
<dbReference type="RefSeq" id="WP_004994571.1">
    <property type="nucleotide sequence ID" value="NZ_AMWZ01000001.1"/>
</dbReference>
<comment type="caution">
    <text evidence="3">The sequence shown here is derived from an EMBL/GenBank/DDBJ whole genome shotgun (WGS) entry which is preliminary data.</text>
</comment>
<evidence type="ECO:0000256" key="1">
    <source>
        <dbReference type="SAM" id="Coils"/>
    </source>
</evidence>
<keyword evidence="2" id="KW-0812">Transmembrane</keyword>
<sequence>MIYLKQKNFLLKTNLLFLFFAGLLFYYNSNKNIILAMNHNLTYYDTPNYYTNYNDPLQNLFFQANQLNQIISNSLENTEHAQLSNLFNQLRQINEQIITYQQLQLKQQKIKLINLELNLIQIKQLDQEYSDMNQKMFSICNDMQTSYISSYQLGLLQDIQIKMADNRKQLFSLFFNIL</sequence>
<keyword evidence="1" id="KW-0175">Coiled coil</keyword>
<evidence type="ECO:0000313" key="4">
    <source>
        <dbReference type="Proteomes" id="UP000014082"/>
    </source>
</evidence>
<proteinExistence type="predicted"/>
<evidence type="ECO:0000256" key="2">
    <source>
        <dbReference type="SAM" id="Phobius"/>
    </source>
</evidence>
<dbReference type="EMBL" id="AMWZ01000001">
    <property type="protein sequence ID" value="EMR14804.1"/>
    <property type="molecule type" value="Genomic_DNA"/>
</dbReference>
<keyword evidence="2" id="KW-1133">Transmembrane helix</keyword>
<feature type="coiled-coil region" evidence="1">
    <location>
        <begin position="83"/>
        <end position="125"/>
    </location>
</feature>
<keyword evidence="4" id="KW-1185">Reference proteome</keyword>
<gene>
    <name evidence="3" type="ORF">PNWB_v1c0270</name>
</gene>
<evidence type="ECO:0000313" key="3">
    <source>
        <dbReference type="EMBL" id="EMR14804.1"/>
    </source>
</evidence>
<accession>A0ABP2THY3</accession>